<organism evidence="1 2">
    <name type="scientific">Candidatus Thermoflexus japonica</name>
    <dbReference type="NCBI Taxonomy" id="2035417"/>
    <lineage>
        <taxon>Bacteria</taxon>
        <taxon>Bacillati</taxon>
        <taxon>Chloroflexota</taxon>
        <taxon>Thermoflexia</taxon>
        <taxon>Thermoflexales</taxon>
        <taxon>Thermoflexaceae</taxon>
        <taxon>Thermoflexus</taxon>
    </lineage>
</organism>
<evidence type="ECO:0000313" key="2">
    <source>
        <dbReference type="Proteomes" id="UP000236642"/>
    </source>
</evidence>
<protein>
    <recommendedName>
        <fullName evidence="3">Integrase</fullName>
    </recommendedName>
</protein>
<dbReference type="AlphaFoldDB" id="A0A2H5YA24"/>
<gene>
    <name evidence="1" type="ORF">HRbin22_02583</name>
</gene>
<proteinExistence type="predicted"/>
<evidence type="ECO:0000313" key="1">
    <source>
        <dbReference type="EMBL" id="GBD10315.1"/>
    </source>
</evidence>
<sequence>MHPEEGMSFTERRQYLALMYRRYQKASPSERSALLDEMEVVTGLHRKSLIRLMRGPVATKRKPRRKERGPVYGPEVRAVVFLIAQALDSPSAERLQPMLVPMATLLAQHGQLSVHDHLLALLATIRVSTVRRILKRVPRDKPRPPSRLRSPKPAILREIPAGRIPWDIGEPGHMEGDLVHHCGPSASGEYVCSLVMVDMETGWVELRHILGRIPFRIRSLHPDNGSEFLFGGGRKFTNGLSSFSPFPEQDRA</sequence>
<evidence type="ECO:0008006" key="3">
    <source>
        <dbReference type="Google" id="ProtNLM"/>
    </source>
</evidence>
<dbReference type="EMBL" id="BEHY01000157">
    <property type="protein sequence ID" value="GBD10315.1"/>
    <property type="molecule type" value="Genomic_DNA"/>
</dbReference>
<comment type="caution">
    <text evidence="1">The sequence shown here is derived from an EMBL/GenBank/DDBJ whole genome shotgun (WGS) entry which is preliminary data.</text>
</comment>
<accession>A0A2H5YA24</accession>
<name>A0A2H5YA24_9CHLR</name>
<dbReference type="Proteomes" id="UP000236642">
    <property type="component" value="Unassembled WGS sequence"/>
</dbReference>
<reference evidence="2" key="1">
    <citation type="submission" date="2017-09" db="EMBL/GenBank/DDBJ databases">
        <title>Metaegenomics of thermophilic ammonia-oxidizing enrichment culture.</title>
        <authorList>
            <person name="Kato S."/>
            <person name="Suzuki K."/>
        </authorList>
    </citation>
    <scope>NUCLEOTIDE SEQUENCE [LARGE SCALE GENOMIC DNA]</scope>
</reference>